<dbReference type="EMBL" id="AQQR01000001">
    <property type="protein sequence ID" value="OWU77625.1"/>
    <property type="molecule type" value="Genomic_DNA"/>
</dbReference>
<evidence type="ECO:0000313" key="2">
    <source>
        <dbReference type="EMBL" id="OWU77625.1"/>
    </source>
</evidence>
<sequence>MVAYNFQAQFAPDVESGRKRQTIRRDGKRRHARPGEAVQLYTGMRTKGCRQLGTGICTTSTYCAIREDGITLGNHPKVNIAEFARADGFRDFDHMKQWFRETHGLPFTGRLIAWEPQSS</sequence>
<evidence type="ECO:0000313" key="3">
    <source>
        <dbReference type="Proteomes" id="UP000215377"/>
    </source>
</evidence>
<reference evidence="2 3" key="1">
    <citation type="submission" date="2013-04" db="EMBL/GenBank/DDBJ databases">
        <title>Oceanicola sp. 22II1-22F33 Genome Sequencing.</title>
        <authorList>
            <person name="Lai Q."/>
            <person name="Li G."/>
            <person name="Shao Z."/>
        </authorList>
    </citation>
    <scope>NUCLEOTIDE SEQUENCE [LARGE SCALE GENOMIC DNA]</scope>
    <source>
        <strain evidence="2 3">22II1-22F33</strain>
    </source>
</reference>
<organism evidence="2 3">
    <name type="scientific">Marinibacterium profundimaris</name>
    <dbReference type="NCBI Taxonomy" id="1679460"/>
    <lineage>
        <taxon>Bacteria</taxon>
        <taxon>Pseudomonadati</taxon>
        <taxon>Pseudomonadota</taxon>
        <taxon>Alphaproteobacteria</taxon>
        <taxon>Rhodobacterales</taxon>
        <taxon>Paracoccaceae</taxon>
        <taxon>Marinibacterium</taxon>
    </lineage>
</organism>
<gene>
    <name evidence="2" type="ORF">ATO3_02790</name>
</gene>
<evidence type="ECO:0000256" key="1">
    <source>
        <dbReference type="SAM" id="MobiDB-lite"/>
    </source>
</evidence>
<protein>
    <submittedName>
        <fullName evidence="2">Uncharacterized protein</fullName>
    </submittedName>
</protein>
<accession>A0A225NS02</accession>
<name>A0A225NS02_9RHOB</name>
<dbReference type="RefSeq" id="WP_088648261.1">
    <property type="nucleotide sequence ID" value="NZ_AQQR01000001.1"/>
</dbReference>
<feature type="region of interest" description="Disordered" evidence="1">
    <location>
        <begin position="15"/>
        <end position="34"/>
    </location>
</feature>
<keyword evidence="3" id="KW-1185">Reference proteome</keyword>
<dbReference type="AlphaFoldDB" id="A0A225NS02"/>
<dbReference type="Proteomes" id="UP000215377">
    <property type="component" value="Unassembled WGS sequence"/>
</dbReference>
<dbReference type="OrthoDB" id="200334at2"/>
<comment type="caution">
    <text evidence="2">The sequence shown here is derived from an EMBL/GenBank/DDBJ whole genome shotgun (WGS) entry which is preliminary data.</text>
</comment>
<proteinExistence type="predicted"/>
<feature type="compositionally biased region" description="Basic residues" evidence="1">
    <location>
        <begin position="19"/>
        <end position="32"/>
    </location>
</feature>